<dbReference type="PANTHER" id="PTHR33738">
    <property type="entry name" value="EMB|CAB82975.1"/>
    <property type="match status" value="1"/>
</dbReference>
<dbReference type="Gramene" id="AUR62001723-RA">
    <property type="protein sequence ID" value="AUR62001723-RA:cds"/>
    <property type="gene ID" value="AUR62001723"/>
</dbReference>
<dbReference type="Proteomes" id="UP000596660">
    <property type="component" value="Unplaced"/>
</dbReference>
<dbReference type="AlphaFoldDB" id="A0A803KRR6"/>
<reference evidence="2" key="1">
    <citation type="journal article" date="2017" name="Nature">
        <title>The genome of Chenopodium quinoa.</title>
        <authorList>
            <person name="Jarvis D.E."/>
            <person name="Ho Y.S."/>
            <person name="Lightfoot D.J."/>
            <person name="Schmoeckel S.M."/>
            <person name="Li B."/>
            <person name="Borm T.J.A."/>
            <person name="Ohyanagi H."/>
            <person name="Mineta K."/>
            <person name="Michell C.T."/>
            <person name="Saber N."/>
            <person name="Kharbatia N.M."/>
            <person name="Rupper R.R."/>
            <person name="Sharp A.R."/>
            <person name="Dally N."/>
            <person name="Boughton B.A."/>
            <person name="Woo Y.H."/>
            <person name="Gao G."/>
            <person name="Schijlen E.G.W.M."/>
            <person name="Guo X."/>
            <person name="Momin A.A."/>
            <person name="Negrao S."/>
            <person name="Al-Babili S."/>
            <person name="Gehring C."/>
            <person name="Roessner U."/>
            <person name="Jung C."/>
            <person name="Murphy K."/>
            <person name="Arold S.T."/>
            <person name="Gojobori T."/>
            <person name="van der Linden C.G."/>
            <person name="van Loo E.N."/>
            <person name="Jellen E.N."/>
            <person name="Maughan P.J."/>
            <person name="Tester M."/>
        </authorList>
    </citation>
    <scope>NUCLEOTIDE SEQUENCE [LARGE SCALE GENOMIC DNA]</scope>
    <source>
        <strain evidence="2">cv. PI 614886</strain>
    </source>
</reference>
<keyword evidence="3" id="KW-1185">Reference proteome</keyword>
<organism evidence="2 3">
    <name type="scientific">Chenopodium quinoa</name>
    <name type="common">Quinoa</name>
    <dbReference type="NCBI Taxonomy" id="63459"/>
    <lineage>
        <taxon>Eukaryota</taxon>
        <taxon>Viridiplantae</taxon>
        <taxon>Streptophyta</taxon>
        <taxon>Embryophyta</taxon>
        <taxon>Tracheophyta</taxon>
        <taxon>Spermatophyta</taxon>
        <taxon>Magnoliopsida</taxon>
        <taxon>eudicotyledons</taxon>
        <taxon>Gunneridae</taxon>
        <taxon>Pentapetalae</taxon>
        <taxon>Caryophyllales</taxon>
        <taxon>Chenopodiaceae</taxon>
        <taxon>Chenopodioideae</taxon>
        <taxon>Atripliceae</taxon>
        <taxon>Chenopodium</taxon>
    </lineage>
</organism>
<proteinExistence type="predicted"/>
<dbReference type="OMA" id="EGCENEN"/>
<dbReference type="PANTHER" id="PTHR33738:SF8">
    <property type="entry name" value="OS05G0454500 PROTEIN"/>
    <property type="match status" value="1"/>
</dbReference>
<evidence type="ECO:0000256" key="1">
    <source>
        <dbReference type="SAM" id="MobiDB-lite"/>
    </source>
</evidence>
<accession>A0A803KRR6</accession>
<feature type="compositionally biased region" description="Polar residues" evidence="1">
    <location>
        <begin position="14"/>
        <end position="30"/>
    </location>
</feature>
<dbReference type="EnsemblPlants" id="AUR62001723-RA">
    <property type="protein sequence ID" value="AUR62001723-RA:cds"/>
    <property type="gene ID" value="AUR62001723"/>
</dbReference>
<name>A0A803KRR6_CHEQI</name>
<evidence type="ECO:0000313" key="3">
    <source>
        <dbReference type="Proteomes" id="UP000596660"/>
    </source>
</evidence>
<evidence type="ECO:0000313" key="2">
    <source>
        <dbReference type="EnsemblPlants" id="AUR62001723-RA:cds"/>
    </source>
</evidence>
<feature type="compositionally biased region" description="Polar residues" evidence="1">
    <location>
        <begin position="41"/>
        <end position="67"/>
    </location>
</feature>
<feature type="region of interest" description="Disordered" evidence="1">
    <location>
        <begin position="154"/>
        <end position="176"/>
    </location>
</feature>
<protein>
    <submittedName>
        <fullName evidence="2">Uncharacterized protein</fullName>
    </submittedName>
</protein>
<feature type="compositionally biased region" description="Polar residues" evidence="1">
    <location>
        <begin position="77"/>
        <end position="91"/>
    </location>
</feature>
<reference evidence="2" key="2">
    <citation type="submission" date="2021-03" db="UniProtKB">
        <authorList>
            <consortium name="EnsemblPlants"/>
        </authorList>
    </citation>
    <scope>IDENTIFICATION</scope>
</reference>
<feature type="region of interest" description="Disordered" evidence="1">
    <location>
        <begin position="1"/>
        <end position="95"/>
    </location>
</feature>
<sequence length="176" mass="19791">MENKKPQISSSSSLTSQLFGPQESSSSNDVLASIFPPKGTGRNSTYSENRGSWQEPSGNQPWNTKQDNTYKHGDTAYGSSANKERSSSYQQEGGEPCYLSSSLYYGGRDMYSKPPTNQNPTSYPTDKAIYIDYMSTRIYSDPYNYVYKFPRFKKDGGEDDPSGASRGNWWQGSLYY</sequence>